<feature type="transmembrane region" description="Helical" evidence="7">
    <location>
        <begin position="29"/>
        <end position="50"/>
    </location>
</feature>
<proteinExistence type="inferred from homology"/>
<keyword evidence="5 7" id="KW-1133">Transmembrane helix</keyword>
<dbReference type="PANTHER" id="PTHR30489:SF0">
    <property type="entry name" value="LIPOPROTEIN-RELEASING SYSTEM TRANSMEMBRANE PROTEIN LOLE"/>
    <property type="match status" value="1"/>
</dbReference>
<evidence type="ECO:0000256" key="3">
    <source>
        <dbReference type="ARBA" id="ARBA00022475"/>
    </source>
</evidence>
<evidence type="ECO:0000256" key="4">
    <source>
        <dbReference type="ARBA" id="ARBA00022692"/>
    </source>
</evidence>
<feature type="domain" description="MacB-like periplasmic core" evidence="9">
    <location>
        <begin position="32"/>
        <end position="239"/>
    </location>
</feature>
<evidence type="ECO:0000256" key="6">
    <source>
        <dbReference type="ARBA" id="ARBA00023136"/>
    </source>
</evidence>
<gene>
    <name evidence="10" type="ORF">K7J14_08250</name>
</gene>
<accession>A0AAE3EGT9</accession>
<feature type="transmembrane region" description="Helical" evidence="7">
    <location>
        <begin position="326"/>
        <end position="354"/>
    </location>
</feature>
<comment type="subcellular location">
    <subcellularLocation>
        <location evidence="1">Cell membrane</location>
        <topology evidence="1">Multi-pass membrane protein</topology>
    </subcellularLocation>
</comment>
<evidence type="ECO:0000256" key="5">
    <source>
        <dbReference type="ARBA" id="ARBA00022989"/>
    </source>
</evidence>
<evidence type="ECO:0000256" key="7">
    <source>
        <dbReference type="SAM" id="Phobius"/>
    </source>
</evidence>
<comment type="similarity">
    <text evidence="2">Belongs to the ABC-4 integral membrane protein family. LolC/E subfamily.</text>
</comment>
<dbReference type="InterPro" id="IPR025857">
    <property type="entry name" value="MacB_PCD"/>
</dbReference>
<comment type="caution">
    <text evidence="10">The sequence shown here is derived from an EMBL/GenBank/DDBJ whole genome shotgun (WGS) entry which is preliminary data.</text>
</comment>
<feature type="domain" description="ABC3 transporter permease C-terminal" evidence="8">
    <location>
        <begin position="285"/>
        <end position="434"/>
    </location>
</feature>
<name>A0AAE3EGT9_9SPIR</name>
<dbReference type="InterPro" id="IPR003838">
    <property type="entry name" value="ABC3_permease_C"/>
</dbReference>
<keyword evidence="6 7" id="KW-0472">Membrane</keyword>
<dbReference type="GO" id="GO:0044874">
    <property type="term" value="P:lipoprotein localization to outer membrane"/>
    <property type="evidence" value="ECO:0007669"/>
    <property type="project" value="TreeGrafter"/>
</dbReference>
<evidence type="ECO:0000313" key="11">
    <source>
        <dbReference type="Proteomes" id="UP001198163"/>
    </source>
</evidence>
<keyword evidence="3" id="KW-1003">Cell membrane</keyword>
<dbReference type="Pfam" id="PF02687">
    <property type="entry name" value="FtsX"/>
    <property type="match status" value="1"/>
</dbReference>
<reference evidence="10" key="1">
    <citation type="submission" date="2021-08" db="EMBL/GenBank/DDBJ databases">
        <title>Comparative analyses of Brucepasteria parasyntrophica and Teretinema zuelzerae.</title>
        <authorList>
            <person name="Song Y."/>
            <person name="Brune A."/>
        </authorList>
    </citation>
    <scope>NUCLEOTIDE SEQUENCE</scope>
    <source>
        <strain evidence="10">DSM 1903</strain>
    </source>
</reference>
<keyword evidence="4 7" id="KW-0812">Transmembrane</keyword>
<evidence type="ECO:0000313" key="10">
    <source>
        <dbReference type="EMBL" id="MCD1654695.1"/>
    </source>
</evidence>
<organism evidence="10 11">
    <name type="scientific">Teretinema zuelzerae</name>
    <dbReference type="NCBI Taxonomy" id="156"/>
    <lineage>
        <taxon>Bacteria</taxon>
        <taxon>Pseudomonadati</taxon>
        <taxon>Spirochaetota</taxon>
        <taxon>Spirochaetia</taxon>
        <taxon>Spirochaetales</taxon>
        <taxon>Treponemataceae</taxon>
        <taxon>Teretinema</taxon>
    </lineage>
</organism>
<evidence type="ECO:0000259" key="8">
    <source>
        <dbReference type="Pfam" id="PF02687"/>
    </source>
</evidence>
<keyword evidence="11" id="KW-1185">Reference proteome</keyword>
<dbReference type="GO" id="GO:0098797">
    <property type="term" value="C:plasma membrane protein complex"/>
    <property type="evidence" value="ECO:0007669"/>
    <property type="project" value="TreeGrafter"/>
</dbReference>
<dbReference type="InterPro" id="IPR051447">
    <property type="entry name" value="Lipoprotein-release_system"/>
</dbReference>
<evidence type="ECO:0000259" key="9">
    <source>
        <dbReference type="Pfam" id="PF12704"/>
    </source>
</evidence>
<evidence type="ECO:0000256" key="1">
    <source>
        <dbReference type="ARBA" id="ARBA00004651"/>
    </source>
</evidence>
<evidence type="ECO:0000256" key="2">
    <source>
        <dbReference type="ARBA" id="ARBA00005236"/>
    </source>
</evidence>
<dbReference type="Proteomes" id="UP001198163">
    <property type="component" value="Unassembled WGS sequence"/>
</dbReference>
<dbReference type="AlphaFoldDB" id="A0AAE3EGT9"/>
<protein>
    <submittedName>
        <fullName evidence="10">ABC transporter permease</fullName>
    </submittedName>
</protein>
<feature type="transmembrane region" description="Helical" evidence="7">
    <location>
        <begin position="408"/>
        <end position="430"/>
    </location>
</feature>
<sequence length="444" mass="46621">MRMGVSVLFALRLMGIGSRLSLSNARKSLIGAVAGIGISLVPLIAVLVVADGMIEGISGRIIELSSGHLRVADYSGLSDASGDAGALESLRAELPRYSASIADAAAERQGLGIAIGPKGRSGSTIRAVSDAFFTRSFGSDGFLRVVAGTGGAPEQGEAVIGEKLAETVGLAPGDRIRLLTIHRSPSGKETPKFASRTVRSVVSSGYQELDALWVFVPFASDSSILDPDTAHSFISVYTDDPYGDLSGVRDELLGSLPDGFDCYTWKELNRSQLQSFNTTRILLLFIMFLILCIASVNVSSALVMTVMERRKEIAILKSIGAHPSDIAFAFVLAGFFTGLGGVVAGLPLGILCALNINEIFSFLEQVLNGISGFAYALGSSSSSAPPAAVKLLDPAYYIQGIPVRLDAAELYLVAAGTLLLSSLVSIFPALRAGSEKPLDTLRKV</sequence>
<dbReference type="RefSeq" id="WP_230755177.1">
    <property type="nucleotide sequence ID" value="NZ_JAINWA010000003.1"/>
</dbReference>
<dbReference type="PANTHER" id="PTHR30489">
    <property type="entry name" value="LIPOPROTEIN-RELEASING SYSTEM TRANSMEMBRANE PROTEIN LOLE"/>
    <property type="match status" value="1"/>
</dbReference>
<dbReference type="Pfam" id="PF12704">
    <property type="entry name" value="MacB_PCD"/>
    <property type="match status" value="1"/>
</dbReference>
<dbReference type="EMBL" id="JAINWA010000003">
    <property type="protein sequence ID" value="MCD1654695.1"/>
    <property type="molecule type" value="Genomic_DNA"/>
</dbReference>
<feature type="transmembrane region" description="Helical" evidence="7">
    <location>
        <begin position="281"/>
        <end position="306"/>
    </location>
</feature>